<dbReference type="EMBL" id="OBKZ01000034">
    <property type="protein sequence ID" value="SOB53653.1"/>
    <property type="molecule type" value="Genomic_DNA"/>
</dbReference>
<proteinExistence type="predicted"/>
<protein>
    <submittedName>
        <fullName evidence="1">Uncharacterized protein</fullName>
    </submittedName>
</protein>
<dbReference type="AlphaFoldDB" id="A0AAX2HAE4"/>
<dbReference type="Proteomes" id="UP000219564">
    <property type="component" value="Unassembled WGS sequence"/>
</dbReference>
<comment type="caution">
    <text evidence="1">The sequence shown here is derived from an EMBL/GenBank/DDBJ whole genome shotgun (WGS) entry which is preliminary data.</text>
</comment>
<gene>
    <name evidence="1" type="ORF">PLUA15_40109</name>
</gene>
<accession>A0AAX2HAE4</accession>
<evidence type="ECO:0000313" key="2">
    <source>
        <dbReference type="Proteomes" id="UP000219564"/>
    </source>
</evidence>
<sequence length="183" mass="19831">MHVTGKDHQFGTGVFDHAPDTRLLRGFVVGVEGEVVIRDTVPLRQRLQVRVIGDHGHHVHRQLPDALAIQQIVQAVVGLGHHDQHFGPVMRRGEFEGHAEGLTALAEPAAKGRFVKTLWLTKFDPDKEPAGTLIVEGMVLSDIALVFKQVTRHGVDRAQPAGAIGGENPGVRGAAHEGLLLVF</sequence>
<evidence type="ECO:0000313" key="1">
    <source>
        <dbReference type="EMBL" id="SOB53653.1"/>
    </source>
</evidence>
<organism evidence="1 2">
    <name type="scientific">Pseudomonas lundensis</name>
    <dbReference type="NCBI Taxonomy" id="86185"/>
    <lineage>
        <taxon>Bacteria</taxon>
        <taxon>Pseudomonadati</taxon>
        <taxon>Pseudomonadota</taxon>
        <taxon>Gammaproteobacteria</taxon>
        <taxon>Pseudomonadales</taxon>
        <taxon>Pseudomonadaceae</taxon>
        <taxon>Pseudomonas</taxon>
    </lineage>
</organism>
<name>A0AAX2HAE4_9PSED</name>
<reference evidence="1 2" key="1">
    <citation type="submission" date="2017-08" db="EMBL/GenBank/DDBJ databases">
        <authorList>
            <person name="Chaillou S."/>
        </authorList>
    </citation>
    <scope>NUCLEOTIDE SEQUENCE [LARGE SCALE GENOMIC DNA]</scope>
    <source>
        <strain evidence="1 2">MFPA15A1205</strain>
    </source>
</reference>